<dbReference type="EMBL" id="FR872582">
    <property type="protein sequence ID" value="CCB88341.1"/>
    <property type="molecule type" value="Genomic_DNA"/>
</dbReference>
<feature type="transmembrane region" description="Helical" evidence="8">
    <location>
        <begin position="382"/>
        <end position="403"/>
    </location>
</feature>
<dbReference type="PANTHER" id="PTHR48020">
    <property type="entry name" value="PROTON MYO-INOSITOL COTRANSPORTER"/>
    <property type="match status" value="1"/>
</dbReference>
<feature type="transmembrane region" description="Helical" evidence="8">
    <location>
        <begin position="52"/>
        <end position="69"/>
    </location>
</feature>
<dbReference type="PROSITE" id="PS00217">
    <property type="entry name" value="SUGAR_TRANSPORT_2"/>
    <property type="match status" value="1"/>
</dbReference>
<sequence>MARESSNQKWLLSIISIVAAIGGLLFGYDTGVISGAILYIKKELTLTTGQEELIIAIVSLGAIFGALFGGPLSDRFGRKKVVLSSSLLFIVSALGLALANTIHELVIWRAIVGVAIGISSATAPLYIAELAPRFMRGALVTLNQLAITIGILGSYLIGLLFVQSHSWRMMFVIAAIPAALQFIIMSFFPESPRFLTKIGNFEGALKVLKRFRGSEEDARLEIAHIEKMSKQKKAHWKELYGKRVGPALLAGVGLTVIQQVTGINTIIYYAPTIFQFAGYTSDSAALLATTWVGVVNVLMTFVAIYLLDKVGRKPLLQFGLGGMVISLIILGIGFHTNVLPQGAIGIVSVICLLVYIGSFAYSLGPGGWLINSEIYPLHIRGMAMGVATCANWLANFVITSTFLDLVNTLGKTGTFWLYALIGIFGMLFIWRRIPETKGKSLEEIEEYWKK</sequence>
<evidence type="ECO:0000256" key="7">
    <source>
        <dbReference type="RuleBase" id="RU003346"/>
    </source>
</evidence>
<keyword evidence="4 8" id="KW-0812">Transmembrane</keyword>
<accession>F8L4P9</accession>
<keyword evidence="11" id="KW-1185">Reference proteome</keyword>
<gene>
    <name evidence="10" type="primary">ywtG</name>
    <name evidence="10" type="ordered locus">SNE_A04640</name>
</gene>
<comment type="similarity">
    <text evidence="2 7">Belongs to the major facilitator superfamily. Sugar transporter (TC 2.A.1.1) family.</text>
</comment>
<evidence type="ECO:0000256" key="3">
    <source>
        <dbReference type="ARBA" id="ARBA00022448"/>
    </source>
</evidence>
<reference evidence="10 11" key="2">
    <citation type="journal article" date="2011" name="Mol. Biol. Evol.">
        <title>Unity in variety--the pan-genome of the Chlamydiae.</title>
        <authorList>
            <person name="Collingro A."/>
            <person name="Tischler P."/>
            <person name="Weinmaier T."/>
            <person name="Penz T."/>
            <person name="Heinz E."/>
            <person name="Brunham R.C."/>
            <person name="Read T.D."/>
            <person name="Bavoil P.M."/>
            <person name="Sachse K."/>
            <person name="Kahane S."/>
            <person name="Friedman M.G."/>
            <person name="Rattei T."/>
            <person name="Myers G.S."/>
            <person name="Horn M."/>
        </authorList>
    </citation>
    <scope>NUCLEOTIDE SEQUENCE [LARGE SCALE GENOMIC DNA]</scope>
    <source>
        <strain evidence="11">ATCC VR-1471 / Z</strain>
    </source>
</reference>
<evidence type="ECO:0000313" key="11">
    <source>
        <dbReference type="Proteomes" id="UP000000496"/>
    </source>
</evidence>
<feature type="transmembrane region" description="Helical" evidence="8">
    <location>
        <begin position="283"/>
        <end position="307"/>
    </location>
</feature>
<reference key="1">
    <citation type="journal article" date="2011" name="Mol. Biol. Evol.">
        <title>Unity in variety -- the pan-genome of the Chlamydiae.</title>
        <authorList>
            <person name="Collingro A."/>
            <person name="Tischler P."/>
            <person name="Weinmaier T."/>
            <person name="Penz T."/>
            <person name="Heinz E."/>
            <person name="Brunham R.C."/>
            <person name="Read T.D."/>
            <person name="Bavoil P.M."/>
            <person name="Sachse K."/>
            <person name="Kahane S."/>
            <person name="Friedman M.G."/>
            <person name="Rattei T."/>
            <person name="Myers G.S.A."/>
            <person name="Horn M."/>
        </authorList>
    </citation>
    <scope>NUCLEOTIDE SEQUENCE</scope>
    <source>
        <strain>Z</strain>
    </source>
</reference>
<dbReference type="GO" id="GO:0022857">
    <property type="term" value="F:transmembrane transporter activity"/>
    <property type="evidence" value="ECO:0007669"/>
    <property type="project" value="InterPro"/>
</dbReference>
<dbReference type="AlphaFoldDB" id="F8L4P9"/>
<dbReference type="GO" id="GO:0016020">
    <property type="term" value="C:membrane"/>
    <property type="evidence" value="ECO:0007669"/>
    <property type="project" value="UniProtKB-SubCell"/>
</dbReference>
<dbReference type="PRINTS" id="PR00171">
    <property type="entry name" value="SUGRTRNSPORT"/>
</dbReference>
<evidence type="ECO:0000256" key="2">
    <source>
        <dbReference type="ARBA" id="ARBA00010992"/>
    </source>
</evidence>
<evidence type="ECO:0000313" key="10">
    <source>
        <dbReference type="EMBL" id="CCB88341.1"/>
    </source>
</evidence>
<dbReference type="InterPro" id="IPR020846">
    <property type="entry name" value="MFS_dom"/>
</dbReference>
<dbReference type="Gene3D" id="1.20.1250.20">
    <property type="entry name" value="MFS general substrate transporter like domains"/>
    <property type="match status" value="1"/>
</dbReference>
<dbReference type="NCBIfam" id="TIGR00879">
    <property type="entry name" value="SP"/>
    <property type="match status" value="1"/>
</dbReference>
<feature type="transmembrane region" description="Helical" evidence="8">
    <location>
        <begin position="167"/>
        <end position="188"/>
    </location>
</feature>
<dbReference type="FunFam" id="1.20.1250.20:FF:000073">
    <property type="entry name" value="MFS myo-inositol transporter, putative"/>
    <property type="match status" value="1"/>
</dbReference>
<evidence type="ECO:0000256" key="4">
    <source>
        <dbReference type="ARBA" id="ARBA00022692"/>
    </source>
</evidence>
<dbReference type="KEGG" id="sng:SNE_A04640"/>
<dbReference type="InterPro" id="IPR003663">
    <property type="entry name" value="Sugar/inositol_transpt"/>
</dbReference>
<dbReference type="Proteomes" id="UP000000496">
    <property type="component" value="Chromosome gsn.131"/>
</dbReference>
<feature type="transmembrane region" description="Helical" evidence="8">
    <location>
        <begin position="139"/>
        <end position="161"/>
    </location>
</feature>
<keyword evidence="5 8" id="KW-1133">Transmembrane helix</keyword>
<comment type="subcellular location">
    <subcellularLocation>
        <location evidence="1">Membrane</location>
        <topology evidence="1">Multi-pass membrane protein</topology>
    </subcellularLocation>
</comment>
<feature type="domain" description="Major facilitator superfamily (MFS) profile" evidence="9">
    <location>
        <begin position="15"/>
        <end position="437"/>
    </location>
</feature>
<feature type="transmembrane region" description="Helical" evidence="8">
    <location>
        <begin position="12"/>
        <end position="40"/>
    </location>
</feature>
<evidence type="ECO:0000256" key="1">
    <source>
        <dbReference type="ARBA" id="ARBA00004141"/>
    </source>
</evidence>
<feature type="transmembrane region" description="Helical" evidence="8">
    <location>
        <begin position="415"/>
        <end position="433"/>
    </location>
</feature>
<dbReference type="OrthoDB" id="9783823at2"/>
<feature type="transmembrane region" description="Helical" evidence="8">
    <location>
        <begin position="106"/>
        <end position="127"/>
    </location>
</feature>
<dbReference type="InterPro" id="IPR005829">
    <property type="entry name" value="Sugar_transporter_CS"/>
</dbReference>
<dbReference type="HOGENOM" id="CLU_001265_30_5_0"/>
<evidence type="ECO:0000259" key="9">
    <source>
        <dbReference type="PROSITE" id="PS50850"/>
    </source>
</evidence>
<feature type="transmembrane region" description="Helical" evidence="8">
    <location>
        <begin position="247"/>
        <end position="271"/>
    </location>
</feature>
<keyword evidence="6 8" id="KW-0472">Membrane</keyword>
<feature type="transmembrane region" description="Helical" evidence="8">
    <location>
        <begin position="81"/>
        <end position="100"/>
    </location>
</feature>
<dbReference type="InterPro" id="IPR050814">
    <property type="entry name" value="Myo-inositol_Transporter"/>
</dbReference>
<feature type="transmembrane region" description="Helical" evidence="8">
    <location>
        <begin position="346"/>
        <end position="370"/>
    </location>
</feature>
<dbReference type="SUPFAM" id="SSF103473">
    <property type="entry name" value="MFS general substrate transporter"/>
    <property type="match status" value="1"/>
</dbReference>
<dbReference type="PROSITE" id="PS50850">
    <property type="entry name" value="MFS"/>
    <property type="match status" value="1"/>
</dbReference>
<keyword evidence="3 7" id="KW-0813">Transport</keyword>
<dbReference type="STRING" id="331113.SNE_A04640"/>
<dbReference type="PANTHER" id="PTHR48020:SF12">
    <property type="entry name" value="PROTON MYO-INOSITOL COTRANSPORTER"/>
    <property type="match status" value="1"/>
</dbReference>
<dbReference type="eggNOG" id="COG2814">
    <property type="taxonomic scope" value="Bacteria"/>
</dbReference>
<protein>
    <submittedName>
        <fullName evidence="10">Putative metabolite transport protein ywtG</fullName>
    </submittedName>
</protein>
<dbReference type="Pfam" id="PF00083">
    <property type="entry name" value="Sugar_tr"/>
    <property type="match status" value="1"/>
</dbReference>
<name>F8L4P9_SIMNZ</name>
<dbReference type="InterPro" id="IPR005828">
    <property type="entry name" value="MFS_sugar_transport-like"/>
</dbReference>
<evidence type="ECO:0000256" key="6">
    <source>
        <dbReference type="ARBA" id="ARBA00023136"/>
    </source>
</evidence>
<evidence type="ECO:0000256" key="5">
    <source>
        <dbReference type="ARBA" id="ARBA00022989"/>
    </source>
</evidence>
<dbReference type="PROSITE" id="PS00216">
    <property type="entry name" value="SUGAR_TRANSPORT_1"/>
    <property type="match status" value="2"/>
</dbReference>
<dbReference type="InterPro" id="IPR036259">
    <property type="entry name" value="MFS_trans_sf"/>
</dbReference>
<evidence type="ECO:0000256" key="8">
    <source>
        <dbReference type="SAM" id="Phobius"/>
    </source>
</evidence>
<proteinExistence type="inferred from homology"/>
<organism evidence="10 11">
    <name type="scientific">Simkania negevensis (strain ATCC VR-1471 / DSM 27360 / Z)</name>
    <dbReference type="NCBI Taxonomy" id="331113"/>
    <lineage>
        <taxon>Bacteria</taxon>
        <taxon>Pseudomonadati</taxon>
        <taxon>Chlamydiota</taxon>
        <taxon>Chlamydiia</taxon>
        <taxon>Parachlamydiales</taxon>
        <taxon>Simkaniaceae</taxon>
        <taxon>Simkania</taxon>
    </lineage>
</organism>
<feature type="transmembrane region" description="Helical" evidence="8">
    <location>
        <begin position="314"/>
        <end position="334"/>
    </location>
</feature>